<keyword evidence="1" id="KW-0472">Membrane</keyword>
<gene>
    <name evidence="3" type="ORF">JOC95_001033</name>
</gene>
<dbReference type="RefSeq" id="WP_239582710.1">
    <property type="nucleotide sequence ID" value="NZ_JAFBED010000002.1"/>
</dbReference>
<evidence type="ECO:0000256" key="1">
    <source>
        <dbReference type="SAM" id="Phobius"/>
    </source>
</evidence>
<reference evidence="3 4" key="1">
    <citation type="submission" date="2021-01" db="EMBL/GenBank/DDBJ databases">
        <title>Genomic Encyclopedia of Type Strains, Phase IV (KMG-IV): sequencing the most valuable type-strain genomes for metagenomic binning, comparative biology and taxonomic classification.</title>
        <authorList>
            <person name="Goeker M."/>
        </authorList>
    </citation>
    <scope>NUCLEOTIDE SEQUENCE [LARGE SCALE GENOMIC DNA]</scope>
    <source>
        <strain evidence="3 4">DSM 25879</strain>
    </source>
</reference>
<dbReference type="SUPFAM" id="SSF53300">
    <property type="entry name" value="vWA-like"/>
    <property type="match status" value="1"/>
</dbReference>
<accession>A0ABS2NWY9</accession>
<dbReference type="PANTHER" id="PTHR33608:SF3">
    <property type="entry name" value="SLR2013 PROTEIN"/>
    <property type="match status" value="1"/>
</dbReference>
<feature type="transmembrane region" description="Helical" evidence="1">
    <location>
        <begin position="48"/>
        <end position="66"/>
    </location>
</feature>
<dbReference type="Pfam" id="PF01882">
    <property type="entry name" value="DUF58"/>
    <property type="match status" value="1"/>
</dbReference>
<dbReference type="PANTHER" id="PTHR33608">
    <property type="entry name" value="BLL2464 PROTEIN"/>
    <property type="match status" value="1"/>
</dbReference>
<name>A0ABS2NWY9_9BACI</name>
<evidence type="ECO:0000313" key="4">
    <source>
        <dbReference type="Proteomes" id="UP000737402"/>
    </source>
</evidence>
<evidence type="ECO:0000313" key="3">
    <source>
        <dbReference type="EMBL" id="MBM7619184.1"/>
    </source>
</evidence>
<dbReference type="Proteomes" id="UP000737402">
    <property type="component" value="Unassembled WGS sequence"/>
</dbReference>
<protein>
    <submittedName>
        <fullName evidence="3">Uncharacterized protein (DUF58 family)</fullName>
    </submittedName>
</protein>
<dbReference type="InterPro" id="IPR002881">
    <property type="entry name" value="DUF58"/>
</dbReference>
<comment type="caution">
    <text evidence="3">The sequence shown here is derived from an EMBL/GenBank/DDBJ whole genome shotgun (WGS) entry which is preliminary data.</text>
</comment>
<dbReference type="SMART" id="SM00327">
    <property type="entry name" value="VWA"/>
    <property type="match status" value="1"/>
</dbReference>
<dbReference type="EMBL" id="JAFBED010000002">
    <property type="protein sequence ID" value="MBM7619184.1"/>
    <property type="molecule type" value="Genomic_DNA"/>
</dbReference>
<sequence length="452" mass="51835">MTRSSKNLWGRFLFRDKGIVPTSRLLLVFVILSGILVTATFWDMPWSFVLLSNILVLLFSLVDLIYSPHKKQLKVKRSCPAEMERGINYEVALTIENRSPYDVQFSIMDGLPQSFNRPFPLSGSANKETSETLVYQTKAPVRGDYQVNSLYMRYRSTLGLWEKQMAIPLNEKIKVIPDMTQTKNFLEDAQRFLNYEGIKIRKYKSGVGEFSKIRSYVVGDDPRKINWRQTAKLQEVMTNEYEPEHGKHITILIDCGRMMGAELKSGNRLEKSIEAALTVTAAALQKGDYVAVLAFSKKVKVYIPPAKGMAHLQTILQAIYNIEVDAAESNYGEILNYLQLVQKKRSLILLFSDIQTFLHEESALVYLKRLRQRHLFLMIGIEDEMLVKRGRETPVNAQQTMVKSIAQQQILIKKEGKAKWEKQGLLMVEAREEKLATTAVSYYIDMINRGLL</sequence>
<evidence type="ECO:0000259" key="2">
    <source>
        <dbReference type="SMART" id="SM00327"/>
    </source>
</evidence>
<dbReference type="Gene3D" id="3.40.50.410">
    <property type="entry name" value="von Willebrand factor, type A domain"/>
    <property type="match status" value="1"/>
</dbReference>
<dbReference type="InterPro" id="IPR002035">
    <property type="entry name" value="VWF_A"/>
</dbReference>
<keyword evidence="1" id="KW-1133">Transmembrane helix</keyword>
<dbReference type="InterPro" id="IPR036465">
    <property type="entry name" value="vWFA_dom_sf"/>
</dbReference>
<feature type="transmembrane region" description="Helical" evidence="1">
    <location>
        <begin position="21"/>
        <end position="42"/>
    </location>
</feature>
<organism evidence="3 4">
    <name type="scientific">Sutcliffiella tianshenii</name>
    <dbReference type="NCBI Taxonomy" id="1463404"/>
    <lineage>
        <taxon>Bacteria</taxon>
        <taxon>Bacillati</taxon>
        <taxon>Bacillota</taxon>
        <taxon>Bacilli</taxon>
        <taxon>Bacillales</taxon>
        <taxon>Bacillaceae</taxon>
        <taxon>Sutcliffiella</taxon>
    </lineage>
</organism>
<proteinExistence type="predicted"/>
<feature type="domain" description="VWFA" evidence="2">
    <location>
        <begin position="246"/>
        <end position="410"/>
    </location>
</feature>
<keyword evidence="4" id="KW-1185">Reference proteome</keyword>
<keyword evidence="1" id="KW-0812">Transmembrane</keyword>